<keyword evidence="3" id="KW-1185">Reference proteome</keyword>
<comment type="caution">
    <text evidence="2">The sequence shown here is derived from an EMBL/GenBank/DDBJ whole genome shotgun (WGS) entry which is preliminary data.</text>
</comment>
<name>A0A4C1XS05_EUMVA</name>
<evidence type="ECO:0000313" key="2">
    <source>
        <dbReference type="EMBL" id="GBP64967.1"/>
    </source>
</evidence>
<dbReference type="AlphaFoldDB" id="A0A4C1XS05"/>
<evidence type="ECO:0000313" key="3">
    <source>
        <dbReference type="Proteomes" id="UP000299102"/>
    </source>
</evidence>
<feature type="region of interest" description="Disordered" evidence="1">
    <location>
        <begin position="58"/>
        <end position="90"/>
    </location>
</feature>
<organism evidence="2 3">
    <name type="scientific">Eumeta variegata</name>
    <name type="common">Bagworm moth</name>
    <name type="synonym">Eumeta japonica</name>
    <dbReference type="NCBI Taxonomy" id="151549"/>
    <lineage>
        <taxon>Eukaryota</taxon>
        <taxon>Metazoa</taxon>
        <taxon>Ecdysozoa</taxon>
        <taxon>Arthropoda</taxon>
        <taxon>Hexapoda</taxon>
        <taxon>Insecta</taxon>
        <taxon>Pterygota</taxon>
        <taxon>Neoptera</taxon>
        <taxon>Endopterygota</taxon>
        <taxon>Lepidoptera</taxon>
        <taxon>Glossata</taxon>
        <taxon>Ditrysia</taxon>
        <taxon>Tineoidea</taxon>
        <taxon>Psychidae</taxon>
        <taxon>Oiketicinae</taxon>
        <taxon>Eumeta</taxon>
    </lineage>
</organism>
<reference evidence="2 3" key="1">
    <citation type="journal article" date="2019" name="Commun. Biol.">
        <title>The bagworm genome reveals a unique fibroin gene that provides high tensile strength.</title>
        <authorList>
            <person name="Kono N."/>
            <person name="Nakamura H."/>
            <person name="Ohtoshi R."/>
            <person name="Tomita M."/>
            <person name="Numata K."/>
            <person name="Arakawa K."/>
        </authorList>
    </citation>
    <scope>NUCLEOTIDE SEQUENCE [LARGE SCALE GENOMIC DNA]</scope>
</reference>
<accession>A0A4C1XS05</accession>
<feature type="region of interest" description="Disordered" evidence="1">
    <location>
        <begin position="1"/>
        <end position="31"/>
    </location>
</feature>
<evidence type="ECO:0000256" key="1">
    <source>
        <dbReference type="SAM" id="MobiDB-lite"/>
    </source>
</evidence>
<gene>
    <name evidence="2" type="ORF">EVAR_36587_1</name>
</gene>
<protein>
    <submittedName>
        <fullName evidence="2">Uncharacterized protein</fullName>
    </submittedName>
</protein>
<proteinExistence type="predicted"/>
<dbReference type="Proteomes" id="UP000299102">
    <property type="component" value="Unassembled WGS sequence"/>
</dbReference>
<dbReference type="EMBL" id="BGZK01000915">
    <property type="protein sequence ID" value="GBP64967.1"/>
    <property type="molecule type" value="Genomic_DNA"/>
</dbReference>
<sequence>MGATCAARNTRSYRNDRRGSRPVIGPPSQGTISYATHMRITCRDIAGSGTLQYLLRSKSSSGSKTGPGQHRECDKLASIAGLRSESSTRF</sequence>